<feature type="domain" description="G-protein coupled receptors family 1 profile" evidence="6">
    <location>
        <begin position="40"/>
        <end position="292"/>
    </location>
</feature>
<dbReference type="EMBL" id="CAJNOI010001363">
    <property type="protein sequence ID" value="CAF1407505.1"/>
    <property type="molecule type" value="Genomic_DNA"/>
</dbReference>
<feature type="transmembrane region" description="Helical" evidence="5">
    <location>
        <begin position="141"/>
        <end position="161"/>
    </location>
</feature>
<evidence type="ECO:0000256" key="5">
    <source>
        <dbReference type="SAM" id="Phobius"/>
    </source>
</evidence>
<evidence type="ECO:0000256" key="4">
    <source>
        <dbReference type="ARBA" id="ARBA00023136"/>
    </source>
</evidence>
<comment type="subcellular location">
    <subcellularLocation>
        <location evidence="1">Membrane</location>
    </subcellularLocation>
</comment>
<keyword evidence="2 5" id="KW-0812">Transmembrane</keyword>
<accession>A0A815LQW1</accession>
<name>A0A815LQW1_9BILA</name>
<dbReference type="Proteomes" id="UP000663877">
    <property type="component" value="Unassembled WGS sequence"/>
</dbReference>
<dbReference type="InterPro" id="IPR017452">
    <property type="entry name" value="GPCR_Rhodpsn_7TM"/>
</dbReference>
<dbReference type="EMBL" id="CAJNOM010001690">
    <property type="protein sequence ID" value="CAF1616451.1"/>
    <property type="molecule type" value="Genomic_DNA"/>
</dbReference>
<dbReference type="Gene3D" id="1.20.1070.10">
    <property type="entry name" value="Rhodopsin 7-helix transmembrane proteins"/>
    <property type="match status" value="1"/>
</dbReference>
<evidence type="ECO:0000313" key="9">
    <source>
        <dbReference type="Proteomes" id="UP000663832"/>
    </source>
</evidence>
<dbReference type="PROSITE" id="PS50262">
    <property type="entry name" value="G_PROTEIN_RECEP_F1_2"/>
    <property type="match status" value="1"/>
</dbReference>
<comment type="caution">
    <text evidence="7">The sequence shown here is derived from an EMBL/GenBank/DDBJ whole genome shotgun (WGS) entry which is preliminary data.</text>
</comment>
<dbReference type="CDD" id="cd00637">
    <property type="entry name" value="7tm_classA_rhodopsin-like"/>
    <property type="match status" value="1"/>
</dbReference>
<proteinExistence type="predicted"/>
<dbReference type="Pfam" id="PF00001">
    <property type="entry name" value="7tm_1"/>
    <property type="match status" value="1"/>
</dbReference>
<reference evidence="7" key="1">
    <citation type="submission" date="2021-02" db="EMBL/GenBank/DDBJ databases">
        <authorList>
            <person name="Nowell W R."/>
        </authorList>
    </citation>
    <scope>NUCLEOTIDE SEQUENCE</scope>
</reference>
<evidence type="ECO:0000313" key="10">
    <source>
        <dbReference type="Proteomes" id="UP000663877"/>
    </source>
</evidence>
<evidence type="ECO:0000256" key="1">
    <source>
        <dbReference type="ARBA" id="ARBA00004370"/>
    </source>
</evidence>
<dbReference type="AlphaFoldDB" id="A0A815LQW1"/>
<dbReference type="Proteomes" id="UP000663832">
    <property type="component" value="Unassembled WGS sequence"/>
</dbReference>
<evidence type="ECO:0000313" key="8">
    <source>
        <dbReference type="EMBL" id="CAF1616451.1"/>
    </source>
</evidence>
<dbReference type="GO" id="GO:0004930">
    <property type="term" value="F:G protein-coupled receptor activity"/>
    <property type="evidence" value="ECO:0007669"/>
    <property type="project" value="InterPro"/>
</dbReference>
<dbReference type="OrthoDB" id="10045248at2759"/>
<feature type="transmembrane region" description="Helical" evidence="5">
    <location>
        <begin position="237"/>
        <end position="257"/>
    </location>
</feature>
<feature type="transmembrane region" description="Helical" evidence="5">
    <location>
        <begin position="27"/>
        <end position="49"/>
    </location>
</feature>
<feature type="transmembrane region" description="Helical" evidence="5">
    <location>
        <begin position="103"/>
        <end position="121"/>
    </location>
</feature>
<evidence type="ECO:0000259" key="6">
    <source>
        <dbReference type="PROSITE" id="PS50262"/>
    </source>
</evidence>
<keyword evidence="4 5" id="KW-0472">Membrane</keyword>
<organism evidence="7 10">
    <name type="scientific">Adineta steineri</name>
    <dbReference type="NCBI Taxonomy" id="433720"/>
    <lineage>
        <taxon>Eukaryota</taxon>
        <taxon>Metazoa</taxon>
        <taxon>Spiralia</taxon>
        <taxon>Gnathifera</taxon>
        <taxon>Rotifera</taxon>
        <taxon>Eurotatoria</taxon>
        <taxon>Bdelloidea</taxon>
        <taxon>Adinetida</taxon>
        <taxon>Adinetidae</taxon>
        <taxon>Adineta</taxon>
    </lineage>
</organism>
<dbReference type="InterPro" id="IPR000276">
    <property type="entry name" value="GPCR_Rhodpsn"/>
</dbReference>
<feature type="transmembrane region" description="Helical" evidence="5">
    <location>
        <begin position="61"/>
        <end position="83"/>
    </location>
</feature>
<evidence type="ECO:0000313" key="7">
    <source>
        <dbReference type="EMBL" id="CAF1407505.1"/>
    </source>
</evidence>
<dbReference type="SUPFAM" id="SSF81321">
    <property type="entry name" value="Family A G protein-coupled receptor-like"/>
    <property type="match status" value="1"/>
</dbReference>
<sequence>MVNNYTEMNQVSVKDIYLPSNWSDIVFGLYIFGEVMAFPCYLFVFYHLLTHKTASTTLYNHTTLVMLFFNFISLTIDMPLILSFMQRGVYIPFTPAVCLVHQFVNYGIWYAAIFSMIWLSLERHILIFHSSLTRTARGRCLFHYIPLAIFALYAPVFYFYITFIYPCERMYDAYTLVCGGPYYTCSFSQSLHWYVTIFHSSLPAPLIVIISGSLLLRVIIQKRRLQRGNAWRQNRKMILQFVFISATFIILDLPLSIDNILRRIGVASAGTNIDLIVNQMSNVPAMVLPYATAITLPKLKQKLRIVIFCKPTRHSVNASNQQT</sequence>
<evidence type="ECO:0000256" key="2">
    <source>
        <dbReference type="ARBA" id="ARBA00022692"/>
    </source>
</evidence>
<gene>
    <name evidence="7" type="ORF">BJG266_LOCUS38014</name>
    <name evidence="8" type="ORF">QVE165_LOCUS54898</name>
</gene>
<keyword evidence="3 5" id="KW-1133">Transmembrane helix</keyword>
<feature type="transmembrane region" description="Helical" evidence="5">
    <location>
        <begin position="191"/>
        <end position="216"/>
    </location>
</feature>
<protein>
    <recommendedName>
        <fullName evidence="6">G-protein coupled receptors family 1 profile domain-containing protein</fullName>
    </recommendedName>
</protein>
<dbReference type="PROSITE" id="PS00237">
    <property type="entry name" value="G_PROTEIN_RECEP_F1_1"/>
    <property type="match status" value="1"/>
</dbReference>
<evidence type="ECO:0000256" key="3">
    <source>
        <dbReference type="ARBA" id="ARBA00022989"/>
    </source>
</evidence>
<keyword evidence="9" id="KW-1185">Reference proteome</keyword>
<dbReference type="GO" id="GO:0016020">
    <property type="term" value="C:membrane"/>
    <property type="evidence" value="ECO:0007669"/>
    <property type="project" value="UniProtKB-SubCell"/>
</dbReference>